<organism evidence="7 8">
    <name type="scientific">Macleaya cordata</name>
    <name type="common">Five-seeded plume-poppy</name>
    <name type="synonym">Bocconia cordata</name>
    <dbReference type="NCBI Taxonomy" id="56857"/>
    <lineage>
        <taxon>Eukaryota</taxon>
        <taxon>Viridiplantae</taxon>
        <taxon>Streptophyta</taxon>
        <taxon>Embryophyta</taxon>
        <taxon>Tracheophyta</taxon>
        <taxon>Spermatophyta</taxon>
        <taxon>Magnoliopsida</taxon>
        <taxon>Ranunculales</taxon>
        <taxon>Papaveraceae</taxon>
        <taxon>Papaveroideae</taxon>
        <taxon>Macleaya</taxon>
    </lineage>
</organism>
<keyword evidence="8" id="KW-1185">Reference proteome</keyword>
<feature type="compositionally biased region" description="Basic and acidic residues" evidence="5">
    <location>
        <begin position="540"/>
        <end position="556"/>
    </location>
</feature>
<feature type="region of interest" description="Disordered" evidence="5">
    <location>
        <begin position="492"/>
        <end position="607"/>
    </location>
</feature>
<evidence type="ECO:0000256" key="2">
    <source>
        <dbReference type="ARBA" id="ARBA00013194"/>
    </source>
</evidence>
<name>A0A200QSQ2_MACCD</name>
<dbReference type="GO" id="GO:0003755">
    <property type="term" value="F:peptidyl-prolyl cis-trans isomerase activity"/>
    <property type="evidence" value="ECO:0007669"/>
    <property type="project" value="UniProtKB-KW"/>
</dbReference>
<dbReference type="OMA" id="DMIEHRT"/>
<reference evidence="7 8" key="1">
    <citation type="journal article" date="2017" name="Mol. Plant">
        <title>The Genome of Medicinal Plant Macleaya cordata Provides New Insights into Benzylisoquinoline Alkaloids Metabolism.</title>
        <authorList>
            <person name="Liu X."/>
            <person name="Liu Y."/>
            <person name="Huang P."/>
            <person name="Ma Y."/>
            <person name="Qing Z."/>
            <person name="Tang Q."/>
            <person name="Cao H."/>
            <person name="Cheng P."/>
            <person name="Zheng Y."/>
            <person name="Yuan Z."/>
            <person name="Zhou Y."/>
            <person name="Liu J."/>
            <person name="Tang Z."/>
            <person name="Zhuo Y."/>
            <person name="Zhang Y."/>
            <person name="Yu L."/>
            <person name="Huang J."/>
            <person name="Yang P."/>
            <person name="Peng Q."/>
            <person name="Zhang J."/>
            <person name="Jiang W."/>
            <person name="Zhang Z."/>
            <person name="Lin K."/>
            <person name="Ro D.K."/>
            <person name="Chen X."/>
            <person name="Xiong X."/>
            <person name="Shang Y."/>
            <person name="Huang S."/>
            <person name="Zeng J."/>
        </authorList>
    </citation>
    <scope>NUCLEOTIDE SEQUENCE [LARGE SCALE GENOMIC DNA]</scope>
    <source>
        <strain evidence="8">cv. BLH2017</strain>
        <tissue evidence="7">Root</tissue>
    </source>
</reference>
<dbReference type="InterPro" id="IPR041232">
    <property type="entry name" value="NPL"/>
</dbReference>
<comment type="catalytic activity">
    <reaction evidence="1">
        <text>[protein]-peptidylproline (omega=180) = [protein]-peptidylproline (omega=0)</text>
        <dbReference type="Rhea" id="RHEA:16237"/>
        <dbReference type="Rhea" id="RHEA-COMP:10747"/>
        <dbReference type="Rhea" id="RHEA-COMP:10748"/>
        <dbReference type="ChEBI" id="CHEBI:83833"/>
        <dbReference type="ChEBI" id="CHEBI:83834"/>
        <dbReference type="EC" id="5.2.1.8"/>
    </reaction>
</comment>
<dbReference type="Gene3D" id="2.60.120.340">
    <property type="entry name" value="Nucleoplasmin core domain"/>
    <property type="match status" value="1"/>
</dbReference>
<evidence type="ECO:0000313" key="8">
    <source>
        <dbReference type="Proteomes" id="UP000195402"/>
    </source>
</evidence>
<dbReference type="AlphaFoldDB" id="A0A200QSQ2"/>
<evidence type="ECO:0000313" key="7">
    <source>
        <dbReference type="EMBL" id="OVA13473.1"/>
    </source>
</evidence>
<dbReference type="Pfam" id="PF17800">
    <property type="entry name" value="NPL"/>
    <property type="match status" value="1"/>
</dbReference>
<dbReference type="PANTHER" id="PTHR43811">
    <property type="entry name" value="FKBP-TYPE PEPTIDYL-PROLYL CIS-TRANS ISOMERASE FKPA"/>
    <property type="match status" value="1"/>
</dbReference>
<feature type="domain" description="Nucleoplasmin-like" evidence="6">
    <location>
        <begin position="11"/>
        <end position="70"/>
    </location>
</feature>
<feature type="compositionally biased region" description="Basic and acidic residues" evidence="5">
    <location>
        <begin position="516"/>
        <end position="533"/>
    </location>
</feature>
<evidence type="ECO:0000259" key="6">
    <source>
        <dbReference type="Pfam" id="PF17800"/>
    </source>
</evidence>
<dbReference type="PANTHER" id="PTHR43811:SF19">
    <property type="entry name" value="39 KDA FK506-BINDING NUCLEAR PROTEIN"/>
    <property type="match status" value="1"/>
</dbReference>
<dbReference type="EMBL" id="MVGT01001122">
    <property type="protein sequence ID" value="OVA13473.1"/>
    <property type="molecule type" value="Genomic_DNA"/>
</dbReference>
<gene>
    <name evidence="7" type="ORF">BVC80_499g11</name>
</gene>
<dbReference type="InParanoid" id="A0A200QSQ2"/>
<keyword evidence="3" id="KW-0697">Rotamase</keyword>
<sequence length="607" mass="69544">MATLADCSPLSSTERIYVLTTIGSRLPMILCSLSSFEKITCHLDIQFEEFENVVFSVQGPGTVHLVGYFIRFEETEKNHSSDQPMHIARHCVLNDQLKILLLLLARYRSNVNMNEEQCTRQVVFFVNELGIICDVAYVPRNPNGGEMVSKNTKNSNLETHPPFNGNHSGVTIDELDDHNTLMEIVDNATKKDKIILEENVKEINGDGVGDLLKKEQKAKTGIEENIVEHVKIAKSADQIIKKGKKISEEKNIVSSGVCEKMKGKKDEKEEEENPKCIVEEGATTEKPVKKREEDMARNNEKIHEVINSKCVEVEDDMIEHRTKIKHDRSCFDEQNRVVEDRKGECLLNTNSILEEGVTLMEIVNDDTKKEKIILEEEKFKKTNGGVGELQKRKKKATTGVEKKIVEHVKIAKSEDEIIKKGKTISEEQNIAPSGVCKKMKRKKDEQKEYENPKCTVVEGATTEKQMKKRERDRAKRKEKIHEVVTSKCVEVEDDMIEHRTKRKNDRACTDEQNSVVEDRKRERVVAEGDSSEKKIRKKVRVEGTENRVEDEAPKRELRQRKKGKPKEDEDSKITDDDTRELLQPLNVPEMEEKGMVKKKKTIKKAKD</sequence>
<feature type="compositionally biased region" description="Basic residues" evidence="5">
    <location>
        <begin position="596"/>
        <end position="607"/>
    </location>
</feature>
<protein>
    <recommendedName>
        <fullName evidence="2">peptidylprolyl isomerase</fullName>
        <ecNumber evidence="2">5.2.1.8</ecNumber>
    </recommendedName>
</protein>
<evidence type="ECO:0000256" key="1">
    <source>
        <dbReference type="ARBA" id="ARBA00000971"/>
    </source>
</evidence>
<evidence type="ECO:0000256" key="5">
    <source>
        <dbReference type="SAM" id="MobiDB-lite"/>
    </source>
</evidence>
<dbReference type="EC" id="5.2.1.8" evidence="2"/>
<feature type="compositionally biased region" description="Basic and acidic residues" evidence="5">
    <location>
        <begin position="565"/>
        <end position="580"/>
    </location>
</feature>
<evidence type="ECO:0000256" key="3">
    <source>
        <dbReference type="ARBA" id="ARBA00023110"/>
    </source>
</evidence>
<evidence type="ECO:0000256" key="4">
    <source>
        <dbReference type="ARBA" id="ARBA00023235"/>
    </source>
</evidence>
<accession>A0A200QSQ2</accession>
<dbReference type="Proteomes" id="UP000195402">
    <property type="component" value="Unassembled WGS sequence"/>
</dbReference>
<keyword evidence="4" id="KW-0413">Isomerase</keyword>
<dbReference type="STRING" id="56857.A0A200QSQ2"/>
<comment type="caution">
    <text evidence="7">The sequence shown here is derived from an EMBL/GenBank/DDBJ whole genome shotgun (WGS) entry which is preliminary data.</text>
</comment>
<proteinExistence type="predicted"/>